<accession>A0ABQ3CJJ0</accession>
<dbReference type="EMBL" id="BMVN01000005">
    <property type="protein sequence ID" value="GHA14958.1"/>
    <property type="molecule type" value="Genomic_DNA"/>
</dbReference>
<organism evidence="1 2">
    <name type="scientific">Streptomyces canarius</name>
    <dbReference type="NCBI Taxonomy" id="285453"/>
    <lineage>
        <taxon>Bacteria</taxon>
        <taxon>Bacillati</taxon>
        <taxon>Actinomycetota</taxon>
        <taxon>Actinomycetes</taxon>
        <taxon>Kitasatosporales</taxon>
        <taxon>Streptomycetaceae</taxon>
        <taxon>Streptomyces</taxon>
    </lineage>
</organism>
<name>A0ABQ3CJJ0_9ACTN</name>
<proteinExistence type="predicted"/>
<protein>
    <recommendedName>
        <fullName evidence="3">Restriction endonuclease domain-containing protein</fullName>
    </recommendedName>
</protein>
<dbReference type="Proteomes" id="UP000653644">
    <property type="component" value="Unassembled WGS sequence"/>
</dbReference>
<comment type="caution">
    <text evidence="1">The sequence shown here is derived from an EMBL/GenBank/DDBJ whole genome shotgun (WGS) entry which is preliminary data.</text>
</comment>
<evidence type="ECO:0000313" key="2">
    <source>
        <dbReference type="Proteomes" id="UP000653644"/>
    </source>
</evidence>
<gene>
    <name evidence="1" type="ORF">GCM10010345_19460</name>
</gene>
<keyword evidence="2" id="KW-1185">Reference proteome</keyword>
<evidence type="ECO:0000313" key="1">
    <source>
        <dbReference type="EMBL" id="GHA14958.1"/>
    </source>
</evidence>
<dbReference type="RefSeq" id="WP_189884297.1">
    <property type="nucleotide sequence ID" value="NZ_BMVN01000005.1"/>
</dbReference>
<reference evidence="2" key="1">
    <citation type="journal article" date="2019" name="Int. J. Syst. Evol. Microbiol.">
        <title>The Global Catalogue of Microorganisms (GCM) 10K type strain sequencing project: providing services to taxonomists for standard genome sequencing and annotation.</title>
        <authorList>
            <consortium name="The Broad Institute Genomics Platform"/>
            <consortium name="The Broad Institute Genome Sequencing Center for Infectious Disease"/>
            <person name="Wu L."/>
            <person name="Ma J."/>
        </authorList>
    </citation>
    <scope>NUCLEOTIDE SEQUENCE [LARGE SCALE GENOMIC DNA]</scope>
    <source>
        <strain evidence="2">JCM 4733</strain>
    </source>
</reference>
<evidence type="ECO:0008006" key="3">
    <source>
        <dbReference type="Google" id="ProtNLM"/>
    </source>
</evidence>
<sequence>MAPDGTSRYGRVDAVIRTPLPDLLVELDSRPDRRPGRTPLDSLQWGQLVFAMNVPGHRRDEGVRLFGVGEEERCGEVHVRPGEA</sequence>